<reference evidence="2 3" key="1">
    <citation type="journal article" date="2018" name="MBio">
        <title>Comparative Genomics Reveals the Core Gene Toolbox for the Fungus-Insect Symbiosis.</title>
        <authorList>
            <person name="Wang Y."/>
            <person name="Stata M."/>
            <person name="Wang W."/>
            <person name="Stajich J.E."/>
            <person name="White M.M."/>
            <person name="Moncalvo J.M."/>
        </authorList>
    </citation>
    <scope>NUCLEOTIDE SEQUENCE [LARGE SCALE GENOMIC DNA]</scope>
    <source>
        <strain evidence="2 3">AUS-126-30</strain>
    </source>
</reference>
<sequence>VTQICIVECLNVRNNGGSSANSREFEGEIQFVKVINVFNKSSSQRKFESGGSVWTKKIQAIPTLPEKIFQRVSGNVTADNQEKSVVPSSRVNSLASVEES</sequence>
<dbReference type="AlphaFoldDB" id="A0A2U1IYL4"/>
<proteinExistence type="predicted"/>
<protein>
    <submittedName>
        <fullName evidence="2">Uncharacterized protein</fullName>
    </submittedName>
</protein>
<feature type="compositionally biased region" description="Polar residues" evidence="1">
    <location>
        <begin position="86"/>
        <end position="100"/>
    </location>
</feature>
<name>A0A2U1IYL4_SMIAN</name>
<dbReference type="EMBL" id="MBFU01000674">
    <property type="protein sequence ID" value="PVZ97909.1"/>
    <property type="molecule type" value="Genomic_DNA"/>
</dbReference>
<organism evidence="2 3">
    <name type="scientific">Smittium angustum</name>
    <dbReference type="NCBI Taxonomy" id="133377"/>
    <lineage>
        <taxon>Eukaryota</taxon>
        <taxon>Fungi</taxon>
        <taxon>Fungi incertae sedis</taxon>
        <taxon>Zoopagomycota</taxon>
        <taxon>Kickxellomycotina</taxon>
        <taxon>Harpellomycetes</taxon>
        <taxon>Harpellales</taxon>
        <taxon>Legeriomycetaceae</taxon>
        <taxon>Smittium</taxon>
    </lineage>
</organism>
<feature type="non-terminal residue" evidence="2">
    <location>
        <position position="1"/>
    </location>
</feature>
<evidence type="ECO:0000313" key="3">
    <source>
        <dbReference type="Proteomes" id="UP000245591"/>
    </source>
</evidence>
<keyword evidence="3" id="KW-1185">Reference proteome</keyword>
<evidence type="ECO:0000256" key="1">
    <source>
        <dbReference type="SAM" id="MobiDB-lite"/>
    </source>
</evidence>
<evidence type="ECO:0000313" key="2">
    <source>
        <dbReference type="EMBL" id="PVZ97909.1"/>
    </source>
</evidence>
<comment type="caution">
    <text evidence="2">The sequence shown here is derived from an EMBL/GenBank/DDBJ whole genome shotgun (WGS) entry which is preliminary data.</text>
</comment>
<accession>A0A2U1IYL4</accession>
<dbReference type="Proteomes" id="UP000245591">
    <property type="component" value="Unassembled WGS sequence"/>
</dbReference>
<feature type="region of interest" description="Disordered" evidence="1">
    <location>
        <begin position="80"/>
        <end position="100"/>
    </location>
</feature>
<gene>
    <name evidence="2" type="ORF">BB558_006116</name>
</gene>